<dbReference type="SMART" id="SM00182">
    <property type="entry name" value="CULLIN"/>
    <property type="match status" value="1"/>
</dbReference>
<dbReference type="InterPro" id="IPR019559">
    <property type="entry name" value="Cullin_neddylation_domain"/>
</dbReference>
<evidence type="ECO:0000256" key="1">
    <source>
        <dbReference type="ARBA" id="ARBA00006019"/>
    </source>
</evidence>
<dbReference type="Gene3D" id="1.10.10.10">
    <property type="entry name" value="Winged helix-like DNA-binding domain superfamily/Winged helix DNA-binding domain"/>
    <property type="match status" value="1"/>
</dbReference>
<dbReference type="Pfam" id="PF00888">
    <property type="entry name" value="Cullin"/>
    <property type="match status" value="1"/>
</dbReference>
<name>A0AAV3RKB0_LITER</name>
<dbReference type="PROSITE" id="PS50069">
    <property type="entry name" value="CULLIN_2"/>
    <property type="match status" value="1"/>
</dbReference>
<dbReference type="SMART" id="SM00884">
    <property type="entry name" value="Cullin_Nedd8"/>
    <property type="match status" value="1"/>
</dbReference>
<dbReference type="FunFam" id="1.20.1310.10:FF:000055">
    <property type="entry name" value="Cullin family protein"/>
    <property type="match status" value="1"/>
</dbReference>
<dbReference type="Proteomes" id="UP001454036">
    <property type="component" value="Unassembled WGS sequence"/>
</dbReference>
<accession>A0AAV3RKB0</accession>
<keyword evidence="6" id="KW-1185">Reference proteome</keyword>
<dbReference type="InterPro" id="IPR016159">
    <property type="entry name" value="Cullin_repeat-like_dom_sf"/>
</dbReference>
<protein>
    <submittedName>
        <fullName evidence="5">Ubiquitin-protein ligase</fullName>
    </submittedName>
</protein>
<dbReference type="GO" id="GO:0031625">
    <property type="term" value="F:ubiquitin protein ligase binding"/>
    <property type="evidence" value="ECO:0007669"/>
    <property type="project" value="InterPro"/>
</dbReference>
<sequence length="732" mass="84735">MASSSSGTEKKEMMIFMHGLYRKLMSISRGLKEPFENKEFQMILRMGQQMSKQAVEKGYHQDLHSKFVECIQNDIINQILPSLLKKDNADLLMELVKSWRYYKRRVQIMRDVFLYLDIHCVIEHYDSFDDIATELFLNLIYQQFVGQVREAVISMINLERNGQDINGGLVNSVLHFFVDIRDGKLDYYEKDIEKDILKDSVSYYTRKASKWILEDSYSEYLLKAEEFLKREAKIAPYLISDTGTKLLGEVGKELLSIYGIQLLKHGNNGFNALLSDCKVGATLARIYKMLSTIPQLSKKFQQIFNQHVIPEVMDLIKQAESASKTCAPQDERREVLVKEEQDFVYNVIGIHDKYLSYVNECSMNDEFFQKIFKGSFESLCNIHVAGKSGAELLAKFCDNLLKEGGSAKLSERSIEETLEKAVNLLVYIDEKDVFEEFYRNKLAWRFLSGKSADDEQESSILTKLKQNCGSWFTFKMEQMVMDLIAAKETKVGFEVHLAEHPNQKPGIDFNVTLLKTGFWPSFKSFDLKLKLPAEMVQCIQVFEKFDKRKLQWKFSLGTCHVNGYFDTKAIELVATPLQAATLLLFNASDRLSFLEVKSQLNISEDDDVNRLLESISCPTYQILNKDQDVFEFNSKFSAKERMIKIPPPPEYEMKAALIEAAYNDRRYAIDAAIIRIMKSRKLLEYQKLVAECVEQLKFEPGKDLLKKRLESLIDREYLQRDNGDPNSFKYLP</sequence>
<comment type="caution">
    <text evidence="5">The sequence shown here is derived from an EMBL/GenBank/DDBJ whole genome shotgun (WGS) entry which is preliminary data.</text>
</comment>
<reference evidence="5 6" key="1">
    <citation type="submission" date="2024-01" db="EMBL/GenBank/DDBJ databases">
        <title>The complete chloroplast genome sequence of Lithospermum erythrorhizon: insights into the phylogenetic relationship among Boraginaceae species and the maternal lineages of purple gromwells.</title>
        <authorList>
            <person name="Okada T."/>
            <person name="Watanabe K."/>
        </authorList>
    </citation>
    <scope>NUCLEOTIDE SEQUENCE [LARGE SCALE GENOMIC DNA]</scope>
</reference>
<dbReference type="Gene3D" id="3.30.230.130">
    <property type="entry name" value="Cullin, Chain C, Domain 2"/>
    <property type="match status" value="1"/>
</dbReference>
<dbReference type="InterPro" id="IPR059120">
    <property type="entry name" value="Cullin-like_AB"/>
</dbReference>
<dbReference type="InterPro" id="IPR045093">
    <property type="entry name" value="Cullin"/>
</dbReference>
<dbReference type="Pfam" id="PF26557">
    <property type="entry name" value="Cullin_AB"/>
    <property type="match status" value="1"/>
</dbReference>
<dbReference type="InterPro" id="IPR016158">
    <property type="entry name" value="Cullin_homology"/>
</dbReference>
<feature type="domain" description="Cullin family profile" evidence="4">
    <location>
        <begin position="388"/>
        <end position="615"/>
    </location>
</feature>
<keyword evidence="5" id="KW-0436">Ligase</keyword>
<dbReference type="EMBL" id="BAABME010009682">
    <property type="protein sequence ID" value="GAA0175618.1"/>
    <property type="molecule type" value="Genomic_DNA"/>
</dbReference>
<dbReference type="SUPFAM" id="SSF46785">
    <property type="entry name" value="Winged helix' DNA-binding domain"/>
    <property type="match status" value="1"/>
</dbReference>
<dbReference type="FunFam" id="1.10.10.10:FF:000050">
    <property type="entry name" value="Cullin 4B"/>
    <property type="match status" value="1"/>
</dbReference>
<dbReference type="AlphaFoldDB" id="A0AAV3RKB0"/>
<dbReference type="GO" id="GO:0016874">
    <property type="term" value="F:ligase activity"/>
    <property type="evidence" value="ECO:0007669"/>
    <property type="project" value="UniProtKB-KW"/>
</dbReference>
<dbReference type="SUPFAM" id="SSF74788">
    <property type="entry name" value="Cullin repeat-like"/>
    <property type="match status" value="1"/>
</dbReference>
<gene>
    <name evidence="5" type="ORF">LIER_28757</name>
</gene>
<evidence type="ECO:0000313" key="5">
    <source>
        <dbReference type="EMBL" id="GAA0175618.1"/>
    </source>
</evidence>
<dbReference type="Gene3D" id="1.20.1310.10">
    <property type="entry name" value="Cullin Repeats"/>
    <property type="match status" value="4"/>
</dbReference>
<dbReference type="InterPro" id="IPR036388">
    <property type="entry name" value="WH-like_DNA-bd_sf"/>
</dbReference>
<organism evidence="5 6">
    <name type="scientific">Lithospermum erythrorhizon</name>
    <name type="common">Purple gromwell</name>
    <name type="synonym">Lithospermum officinale var. erythrorhizon</name>
    <dbReference type="NCBI Taxonomy" id="34254"/>
    <lineage>
        <taxon>Eukaryota</taxon>
        <taxon>Viridiplantae</taxon>
        <taxon>Streptophyta</taxon>
        <taxon>Embryophyta</taxon>
        <taxon>Tracheophyta</taxon>
        <taxon>Spermatophyta</taxon>
        <taxon>Magnoliopsida</taxon>
        <taxon>eudicotyledons</taxon>
        <taxon>Gunneridae</taxon>
        <taxon>Pentapetalae</taxon>
        <taxon>asterids</taxon>
        <taxon>lamiids</taxon>
        <taxon>Boraginales</taxon>
        <taxon>Boraginaceae</taxon>
        <taxon>Boraginoideae</taxon>
        <taxon>Lithospermeae</taxon>
        <taxon>Lithospermum</taxon>
    </lineage>
</organism>
<dbReference type="InterPro" id="IPR036390">
    <property type="entry name" value="WH_DNA-bd_sf"/>
</dbReference>
<evidence type="ECO:0000259" key="4">
    <source>
        <dbReference type="PROSITE" id="PS50069"/>
    </source>
</evidence>
<dbReference type="InterPro" id="IPR036317">
    <property type="entry name" value="Cullin_homology_sf"/>
</dbReference>
<evidence type="ECO:0000256" key="2">
    <source>
        <dbReference type="PROSITE-ProRule" id="PRU00330"/>
    </source>
</evidence>
<evidence type="ECO:0000313" key="6">
    <source>
        <dbReference type="Proteomes" id="UP001454036"/>
    </source>
</evidence>
<proteinExistence type="inferred from homology"/>
<dbReference type="Pfam" id="PF10557">
    <property type="entry name" value="Cullin_Nedd8"/>
    <property type="match status" value="1"/>
</dbReference>
<dbReference type="PANTHER" id="PTHR11932">
    <property type="entry name" value="CULLIN"/>
    <property type="match status" value="1"/>
</dbReference>
<evidence type="ECO:0000256" key="3">
    <source>
        <dbReference type="RuleBase" id="RU003829"/>
    </source>
</evidence>
<dbReference type="InterPro" id="IPR001373">
    <property type="entry name" value="Cullin_N"/>
</dbReference>
<dbReference type="GO" id="GO:0006511">
    <property type="term" value="P:ubiquitin-dependent protein catabolic process"/>
    <property type="evidence" value="ECO:0007669"/>
    <property type="project" value="InterPro"/>
</dbReference>
<dbReference type="SUPFAM" id="SSF75632">
    <property type="entry name" value="Cullin homology domain"/>
    <property type="match status" value="1"/>
</dbReference>
<comment type="similarity">
    <text evidence="1 2 3">Belongs to the cullin family.</text>
</comment>